<dbReference type="AlphaFoldDB" id="A0A2N0ZNB3"/>
<dbReference type="Proteomes" id="UP000233343">
    <property type="component" value="Unassembled WGS sequence"/>
</dbReference>
<dbReference type="PANTHER" id="PTHR43736:SF1">
    <property type="entry name" value="DIHYDRONEOPTERIN TRIPHOSPHATE DIPHOSPHATASE"/>
    <property type="match status" value="1"/>
</dbReference>
<dbReference type="Pfam" id="PF00293">
    <property type="entry name" value="NUDIX"/>
    <property type="match status" value="1"/>
</dbReference>
<gene>
    <name evidence="5" type="primary">ytkD</name>
    <name evidence="5" type="ORF">CWS20_00250</name>
</gene>
<dbReference type="InterPro" id="IPR020084">
    <property type="entry name" value="NUDIX_hydrolase_CS"/>
</dbReference>
<evidence type="ECO:0000313" key="6">
    <source>
        <dbReference type="Proteomes" id="UP000233343"/>
    </source>
</evidence>
<dbReference type="NCBIfam" id="TIGR02705">
    <property type="entry name" value="nudix_YtkD"/>
    <property type="match status" value="1"/>
</dbReference>
<sequence>MESFFDYYGGTVRLSFEKGKFTIEPKHVLVICRMGKHWLLTKHKVRGLEFPGGKVESGESLEQAAIREVKEETGAALAHIEQIGEYEVTANSESFVKAVFYGEVMELNKKAHYFETDGPALIKEDQLLPQLNNQEFSYIMKDQVIKRSLEFIMDLNEKRHV</sequence>
<organism evidence="5 6">
    <name type="scientific">Cytobacillus horneckiae</name>
    <dbReference type="NCBI Taxonomy" id="549687"/>
    <lineage>
        <taxon>Bacteria</taxon>
        <taxon>Bacillati</taxon>
        <taxon>Bacillota</taxon>
        <taxon>Bacilli</taxon>
        <taxon>Bacillales</taxon>
        <taxon>Bacillaceae</taxon>
        <taxon>Cytobacillus</taxon>
    </lineage>
</organism>
<evidence type="ECO:0000256" key="3">
    <source>
        <dbReference type="RuleBase" id="RU003476"/>
    </source>
</evidence>
<dbReference type="InterPro" id="IPR020476">
    <property type="entry name" value="Nudix_hydrolase"/>
</dbReference>
<keyword evidence="6" id="KW-1185">Reference proteome</keyword>
<dbReference type="PROSITE" id="PS00893">
    <property type="entry name" value="NUDIX_BOX"/>
    <property type="match status" value="1"/>
</dbReference>
<evidence type="ECO:0000256" key="1">
    <source>
        <dbReference type="ARBA" id="ARBA00005582"/>
    </source>
</evidence>
<dbReference type="SUPFAM" id="SSF55811">
    <property type="entry name" value="Nudix"/>
    <property type="match status" value="1"/>
</dbReference>
<protein>
    <submittedName>
        <fullName evidence="5">Nucleoside triphosphatase YtkD</fullName>
    </submittedName>
</protein>
<feature type="domain" description="Nudix hydrolase" evidence="4">
    <location>
        <begin position="6"/>
        <end position="146"/>
    </location>
</feature>
<evidence type="ECO:0000256" key="2">
    <source>
        <dbReference type="ARBA" id="ARBA00022801"/>
    </source>
</evidence>
<dbReference type="CDD" id="cd04665">
    <property type="entry name" value="NUDIX_RppH"/>
    <property type="match status" value="1"/>
</dbReference>
<dbReference type="InterPro" id="IPR000086">
    <property type="entry name" value="NUDIX_hydrolase_dom"/>
</dbReference>
<dbReference type="PRINTS" id="PR00502">
    <property type="entry name" value="NUDIXFAMILY"/>
</dbReference>
<proteinExistence type="inferred from homology"/>
<evidence type="ECO:0000259" key="4">
    <source>
        <dbReference type="PROSITE" id="PS51462"/>
    </source>
</evidence>
<dbReference type="PANTHER" id="PTHR43736">
    <property type="entry name" value="ADP-RIBOSE PYROPHOSPHATASE"/>
    <property type="match status" value="1"/>
</dbReference>
<dbReference type="RefSeq" id="WP_066190981.1">
    <property type="nucleotide sequence ID" value="NZ_JAFDQP010000014.1"/>
</dbReference>
<dbReference type="EMBL" id="PISD01000001">
    <property type="protein sequence ID" value="PKG31010.1"/>
    <property type="molecule type" value="Genomic_DNA"/>
</dbReference>
<dbReference type="Gene3D" id="3.90.79.10">
    <property type="entry name" value="Nucleoside Triphosphate Pyrophosphohydrolase"/>
    <property type="match status" value="1"/>
</dbReference>
<dbReference type="InterPro" id="IPR015797">
    <property type="entry name" value="NUDIX_hydrolase-like_dom_sf"/>
</dbReference>
<name>A0A2N0ZNB3_9BACI</name>
<dbReference type="PROSITE" id="PS51462">
    <property type="entry name" value="NUDIX"/>
    <property type="match status" value="1"/>
</dbReference>
<dbReference type="GO" id="GO:0016787">
    <property type="term" value="F:hydrolase activity"/>
    <property type="evidence" value="ECO:0007669"/>
    <property type="project" value="UniProtKB-KW"/>
</dbReference>
<evidence type="ECO:0000313" key="5">
    <source>
        <dbReference type="EMBL" id="PKG31010.1"/>
    </source>
</evidence>
<keyword evidence="2 3" id="KW-0378">Hydrolase</keyword>
<reference evidence="5 6" key="1">
    <citation type="journal article" date="2010" name="Int. J. Syst. Evol. Microbiol.">
        <title>Bacillus horneckiae sp. nov., isolated from a spacecraft-assembly clean room.</title>
        <authorList>
            <person name="Vaishampayan P."/>
            <person name="Probst A."/>
            <person name="Krishnamurthi S."/>
            <person name="Ghosh S."/>
            <person name="Osman S."/>
            <person name="McDowall A."/>
            <person name="Ruckmani A."/>
            <person name="Mayilraj S."/>
            <person name="Venkateswaran K."/>
        </authorList>
    </citation>
    <scope>NUCLEOTIDE SEQUENCE [LARGE SCALE GENOMIC DNA]</scope>
    <source>
        <strain evidence="6">1PO1SC</strain>
    </source>
</reference>
<accession>A0A2N0ZNB3</accession>
<comment type="similarity">
    <text evidence="1 3">Belongs to the Nudix hydrolase family.</text>
</comment>
<comment type="caution">
    <text evidence="5">The sequence shown here is derived from an EMBL/GenBank/DDBJ whole genome shotgun (WGS) entry which is preliminary data.</text>
</comment>
<dbReference type="InterPro" id="IPR014078">
    <property type="entry name" value="Nudix_YtkD"/>
</dbReference>